<dbReference type="PANTHER" id="PTHR31918:SF1">
    <property type="entry name" value="TRANSMEMBRANE PROTEIN 181"/>
    <property type="match status" value="1"/>
</dbReference>
<feature type="transmembrane region" description="Helical" evidence="5">
    <location>
        <begin position="347"/>
        <end position="370"/>
    </location>
</feature>
<protein>
    <recommendedName>
        <fullName evidence="6">Wntless-like transmembrane domain-containing protein</fullName>
    </recommendedName>
</protein>
<feature type="transmembrane region" description="Helical" evidence="5">
    <location>
        <begin position="416"/>
        <end position="433"/>
    </location>
</feature>
<name>A0A5J4UND6_9EUKA</name>
<evidence type="ECO:0000256" key="1">
    <source>
        <dbReference type="ARBA" id="ARBA00004141"/>
    </source>
</evidence>
<evidence type="ECO:0000256" key="3">
    <source>
        <dbReference type="ARBA" id="ARBA00022989"/>
    </source>
</evidence>
<dbReference type="OrthoDB" id="10591247at2759"/>
<keyword evidence="4 5" id="KW-0472">Membrane</keyword>
<dbReference type="GO" id="GO:0015643">
    <property type="term" value="F:toxic substance binding"/>
    <property type="evidence" value="ECO:0007669"/>
    <property type="project" value="InterPro"/>
</dbReference>
<proteinExistence type="predicted"/>
<dbReference type="InterPro" id="IPR047843">
    <property type="entry name" value="WLS-like_TM"/>
</dbReference>
<organism evidence="7 8">
    <name type="scientific">Streblomastix strix</name>
    <dbReference type="NCBI Taxonomy" id="222440"/>
    <lineage>
        <taxon>Eukaryota</taxon>
        <taxon>Metamonada</taxon>
        <taxon>Preaxostyla</taxon>
        <taxon>Oxymonadida</taxon>
        <taxon>Streblomastigidae</taxon>
        <taxon>Streblomastix</taxon>
    </lineage>
</organism>
<dbReference type="Proteomes" id="UP000324800">
    <property type="component" value="Unassembled WGS sequence"/>
</dbReference>
<dbReference type="Pfam" id="PF06664">
    <property type="entry name" value="WLS-like_TM"/>
    <property type="match status" value="1"/>
</dbReference>
<sequence length="480" mass="55116">MAEVEEPRRSKKIIATQLFETRLFSIPGLVVSLIAFFVVIGIGCGICAALPVSTSSESFDTWQCDEELPLFDETRCKGVDMRKMEKPFVIQTTDVRGDYRFTAFRLSPHSILATVGFNFRINFLFNVTNNKNNKTEYFNETKMVFCTEAGRQCQPVNIFSGPAGNYSISLLFETNQEAVKIALNEHIGHIFYHELHENIHYSVFQIIYRFIHTGITLAFFIFYCVNMFRHPDTKTIEQKWLFFFAIAVFFFDDALIYLLQVELETFALAVLDTLFQSAFLAFAMSFVLCILGGLITRKTTFVWFVLPRLLLSGIFFVFDVAVGMSRLSDHRIDVLLGDRYVMAAIDVIRLVVGLCWVFWFIYTVIRCYVVSRQHARAIKGRYRVYVIFIVVAVALFISLLLVAASQPRNVRNYLNTVSHTMVGVFTWMMLLWMSPTKLSRQTRTSITGAMRPKENQTSVSAIVEEEDARNTRSLIINSEI</sequence>
<comment type="subcellular location">
    <subcellularLocation>
        <location evidence="1">Membrane</location>
        <topology evidence="1">Multi-pass membrane protein</topology>
    </subcellularLocation>
</comment>
<evidence type="ECO:0000256" key="5">
    <source>
        <dbReference type="SAM" id="Phobius"/>
    </source>
</evidence>
<dbReference type="PANTHER" id="PTHR31918">
    <property type="entry name" value="TRANSMEMBRANE PROTEIN 181"/>
    <property type="match status" value="1"/>
</dbReference>
<evidence type="ECO:0000313" key="8">
    <source>
        <dbReference type="Proteomes" id="UP000324800"/>
    </source>
</evidence>
<feature type="transmembrane region" description="Helical" evidence="5">
    <location>
        <begin position="206"/>
        <end position="228"/>
    </location>
</feature>
<gene>
    <name evidence="7" type="ORF">EZS28_032639</name>
</gene>
<evidence type="ECO:0000313" key="7">
    <source>
        <dbReference type="EMBL" id="KAA6371833.1"/>
    </source>
</evidence>
<feature type="transmembrane region" description="Helical" evidence="5">
    <location>
        <begin position="382"/>
        <end position="404"/>
    </location>
</feature>
<feature type="transmembrane region" description="Helical" evidence="5">
    <location>
        <begin position="301"/>
        <end position="327"/>
    </location>
</feature>
<dbReference type="InterPro" id="IPR040416">
    <property type="entry name" value="TMEM181"/>
</dbReference>
<comment type="caution">
    <text evidence="7">The sequence shown here is derived from an EMBL/GenBank/DDBJ whole genome shotgun (WGS) entry which is preliminary data.</text>
</comment>
<dbReference type="GO" id="GO:0016020">
    <property type="term" value="C:membrane"/>
    <property type="evidence" value="ECO:0007669"/>
    <property type="project" value="UniProtKB-SubCell"/>
</dbReference>
<dbReference type="EMBL" id="SNRW01014119">
    <property type="protein sequence ID" value="KAA6371833.1"/>
    <property type="molecule type" value="Genomic_DNA"/>
</dbReference>
<evidence type="ECO:0000256" key="4">
    <source>
        <dbReference type="ARBA" id="ARBA00023136"/>
    </source>
</evidence>
<reference evidence="7 8" key="1">
    <citation type="submission" date="2019-03" db="EMBL/GenBank/DDBJ databases">
        <title>Single cell metagenomics reveals metabolic interactions within the superorganism composed of flagellate Streblomastix strix and complex community of Bacteroidetes bacteria on its surface.</title>
        <authorList>
            <person name="Treitli S.C."/>
            <person name="Kolisko M."/>
            <person name="Husnik F."/>
            <person name="Keeling P."/>
            <person name="Hampl V."/>
        </authorList>
    </citation>
    <scope>NUCLEOTIDE SEQUENCE [LARGE SCALE GENOMIC DNA]</scope>
    <source>
        <strain evidence="7">ST1C</strain>
    </source>
</reference>
<feature type="transmembrane region" description="Helical" evidence="5">
    <location>
        <begin position="240"/>
        <end position="259"/>
    </location>
</feature>
<accession>A0A5J4UND6</accession>
<keyword evidence="2 5" id="KW-0812">Transmembrane</keyword>
<feature type="transmembrane region" description="Helical" evidence="5">
    <location>
        <begin position="274"/>
        <end position="294"/>
    </location>
</feature>
<evidence type="ECO:0000259" key="6">
    <source>
        <dbReference type="Pfam" id="PF06664"/>
    </source>
</evidence>
<keyword evidence="3 5" id="KW-1133">Transmembrane helix</keyword>
<dbReference type="AlphaFoldDB" id="A0A5J4UND6"/>
<feature type="domain" description="Wntless-like transmembrane" evidence="6">
    <location>
        <begin position="198"/>
        <end position="436"/>
    </location>
</feature>
<evidence type="ECO:0000256" key="2">
    <source>
        <dbReference type="ARBA" id="ARBA00022692"/>
    </source>
</evidence>
<feature type="transmembrane region" description="Helical" evidence="5">
    <location>
        <begin position="21"/>
        <end position="52"/>
    </location>
</feature>